<name>A0A918TJM7_9BACT</name>
<sequence>MKARAFLPVLFFGLVTVSCRKPDEVEISETRVLTTLDEEPAVNATSSEQFLPPEVLSQIQASGQSLDGSEAAAGSSAWIYLLPAADWKEADKAPMREVNLTFGDGEQAGEVYLSVSGGGLQPNVDRWYRQFGADTQPIAELGRLEFLGKQGYLVEATGRYEPGMGRPGKDGQALLGAIVEDQGRLVTVKMIGPEADVQARREQFVKFVASLARK</sequence>
<reference evidence="1" key="2">
    <citation type="submission" date="2020-09" db="EMBL/GenBank/DDBJ databases">
        <authorList>
            <person name="Sun Q."/>
            <person name="Kim S."/>
        </authorList>
    </citation>
    <scope>NUCLEOTIDE SEQUENCE</scope>
    <source>
        <strain evidence="1">KCTC 12988</strain>
    </source>
</reference>
<organism evidence="1 2">
    <name type="scientific">Roseibacillus persicicus</name>
    <dbReference type="NCBI Taxonomy" id="454148"/>
    <lineage>
        <taxon>Bacteria</taxon>
        <taxon>Pseudomonadati</taxon>
        <taxon>Verrucomicrobiota</taxon>
        <taxon>Verrucomicrobiia</taxon>
        <taxon>Verrucomicrobiales</taxon>
        <taxon>Verrucomicrobiaceae</taxon>
        <taxon>Roseibacillus</taxon>
    </lineage>
</organism>
<keyword evidence="2" id="KW-1185">Reference proteome</keyword>
<comment type="caution">
    <text evidence="1">The sequence shown here is derived from an EMBL/GenBank/DDBJ whole genome shotgun (WGS) entry which is preliminary data.</text>
</comment>
<dbReference type="EMBL" id="BMXI01000006">
    <property type="protein sequence ID" value="GHC51193.1"/>
    <property type="molecule type" value="Genomic_DNA"/>
</dbReference>
<reference evidence="1" key="1">
    <citation type="journal article" date="2014" name="Int. J. Syst. Evol. Microbiol.">
        <title>Complete genome sequence of Corynebacterium casei LMG S-19264T (=DSM 44701T), isolated from a smear-ripened cheese.</title>
        <authorList>
            <consortium name="US DOE Joint Genome Institute (JGI-PGF)"/>
            <person name="Walter F."/>
            <person name="Albersmeier A."/>
            <person name="Kalinowski J."/>
            <person name="Ruckert C."/>
        </authorList>
    </citation>
    <scope>NUCLEOTIDE SEQUENCE</scope>
    <source>
        <strain evidence="1">KCTC 12988</strain>
    </source>
</reference>
<gene>
    <name evidence="1" type="ORF">GCM10007100_16720</name>
</gene>
<dbReference type="AlphaFoldDB" id="A0A918TJM7"/>
<proteinExistence type="predicted"/>
<dbReference type="PROSITE" id="PS51257">
    <property type="entry name" value="PROKAR_LIPOPROTEIN"/>
    <property type="match status" value="1"/>
</dbReference>
<evidence type="ECO:0000313" key="1">
    <source>
        <dbReference type="EMBL" id="GHC51193.1"/>
    </source>
</evidence>
<dbReference type="Proteomes" id="UP000644507">
    <property type="component" value="Unassembled WGS sequence"/>
</dbReference>
<dbReference type="RefSeq" id="WP_189569477.1">
    <property type="nucleotide sequence ID" value="NZ_BMXI01000006.1"/>
</dbReference>
<protein>
    <recommendedName>
        <fullName evidence="3">Lipoprotein</fullName>
    </recommendedName>
</protein>
<evidence type="ECO:0000313" key="2">
    <source>
        <dbReference type="Proteomes" id="UP000644507"/>
    </source>
</evidence>
<accession>A0A918TJM7</accession>
<evidence type="ECO:0008006" key="3">
    <source>
        <dbReference type="Google" id="ProtNLM"/>
    </source>
</evidence>